<sequence>MTKPKIAIIYYSTYGTNHAVASEAARAAEAAGAEVRLRRVPETAPKDVVAGQEAWQAHLDATANIPEISHDDMAWADGYFFAAPTRFGSMPSQLRAFIDTLGGLWFTGELANKTVTATTSAQNAHGGQESTLLAFYTSLMHWGTIVVTPGYTDAVVSEAGGNPYGFSATNGVFDDKGRAAVAHQARRLVQVTAKLAQQAETAAAA</sequence>
<organism evidence="5 6">
    <name type="scientific">Mesobacterium hydrothermale</name>
    <dbReference type="NCBI Taxonomy" id="3111907"/>
    <lineage>
        <taxon>Bacteria</taxon>
        <taxon>Pseudomonadati</taxon>
        <taxon>Pseudomonadota</taxon>
        <taxon>Alphaproteobacteria</taxon>
        <taxon>Rhodobacterales</taxon>
        <taxon>Roseobacteraceae</taxon>
        <taxon>Mesobacterium</taxon>
    </lineage>
</organism>
<evidence type="ECO:0000256" key="2">
    <source>
        <dbReference type="ARBA" id="ARBA00022630"/>
    </source>
</evidence>
<dbReference type="Proteomes" id="UP001348149">
    <property type="component" value="Unassembled WGS sequence"/>
</dbReference>
<dbReference type="PANTHER" id="PTHR30546">
    <property type="entry name" value="FLAVODOXIN-RELATED PROTEIN WRBA-RELATED"/>
    <property type="match status" value="1"/>
</dbReference>
<name>A0ABU6HDT4_9RHOB</name>
<dbReference type="SUPFAM" id="SSF52218">
    <property type="entry name" value="Flavoproteins"/>
    <property type="match status" value="1"/>
</dbReference>
<evidence type="ECO:0000259" key="4">
    <source>
        <dbReference type="PROSITE" id="PS50902"/>
    </source>
</evidence>
<protein>
    <submittedName>
        <fullName evidence="5">NAD(P)H:quinone oxidoreductase</fullName>
        <ecNumber evidence="5">1.6.5.2</ecNumber>
    </submittedName>
</protein>
<dbReference type="InterPro" id="IPR029039">
    <property type="entry name" value="Flavoprotein-like_sf"/>
</dbReference>
<dbReference type="InterPro" id="IPR005025">
    <property type="entry name" value="FMN_Rdtase-like_dom"/>
</dbReference>
<dbReference type="NCBIfam" id="NF002999">
    <property type="entry name" value="PRK03767.1"/>
    <property type="match status" value="1"/>
</dbReference>
<evidence type="ECO:0000256" key="1">
    <source>
        <dbReference type="ARBA" id="ARBA00006961"/>
    </source>
</evidence>
<gene>
    <name evidence="5" type="primary">wrbA</name>
    <name evidence="5" type="ORF">VK792_00045</name>
</gene>
<dbReference type="PANTHER" id="PTHR30546:SF23">
    <property type="entry name" value="FLAVOPROTEIN-LIKE PROTEIN YCP4-RELATED"/>
    <property type="match status" value="1"/>
</dbReference>
<comment type="similarity">
    <text evidence="1">Belongs to the WrbA family.</text>
</comment>
<evidence type="ECO:0000313" key="6">
    <source>
        <dbReference type="Proteomes" id="UP001348149"/>
    </source>
</evidence>
<feature type="domain" description="Flavodoxin-like" evidence="4">
    <location>
        <begin position="6"/>
        <end position="196"/>
    </location>
</feature>
<dbReference type="InterPro" id="IPR008254">
    <property type="entry name" value="Flavodoxin/NO_synth"/>
</dbReference>
<evidence type="ECO:0000313" key="5">
    <source>
        <dbReference type="EMBL" id="MEC3859658.1"/>
    </source>
</evidence>
<reference evidence="5 6" key="1">
    <citation type="submission" date="2024-01" db="EMBL/GenBank/DDBJ databases">
        <title>Mesobacterium rodlantinim sp. nov., isolated from shallow sea hydrothermal systems off Kueishantao Island.</title>
        <authorList>
            <person name="Su Z."/>
            <person name="Tang K."/>
        </authorList>
    </citation>
    <scope>NUCLEOTIDE SEQUENCE [LARGE SCALE GENOMIC DNA]</scope>
    <source>
        <strain evidence="5 6">TK19101</strain>
    </source>
</reference>
<dbReference type="NCBIfam" id="TIGR01755">
    <property type="entry name" value="flav_wrbA"/>
    <property type="match status" value="1"/>
</dbReference>
<dbReference type="EC" id="1.6.5.2" evidence="5"/>
<proteinExistence type="inferred from homology"/>
<dbReference type="EMBL" id="JAYLLH010000001">
    <property type="protein sequence ID" value="MEC3859658.1"/>
    <property type="molecule type" value="Genomic_DNA"/>
</dbReference>
<dbReference type="GO" id="GO:0003955">
    <property type="term" value="F:NAD(P)H dehydrogenase (quinone) activity"/>
    <property type="evidence" value="ECO:0007669"/>
    <property type="project" value="UniProtKB-EC"/>
</dbReference>
<keyword evidence="6" id="KW-1185">Reference proteome</keyword>
<dbReference type="InterPro" id="IPR010089">
    <property type="entry name" value="Flavoprotein_WrbA-like"/>
</dbReference>
<dbReference type="Gene3D" id="3.40.50.360">
    <property type="match status" value="1"/>
</dbReference>
<comment type="caution">
    <text evidence="5">The sequence shown here is derived from an EMBL/GenBank/DDBJ whole genome shotgun (WGS) entry which is preliminary data.</text>
</comment>
<dbReference type="PROSITE" id="PS50902">
    <property type="entry name" value="FLAVODOXIN_LIKE"/>
    <property type="match status" value="1"/>
</dbReference>
<dbReference type="RefSeq" id="WP_326295079.1">
    <property type="nucleotide sequence ID" value="NZ_JAYLLH010000001.1"/>
</dbReference>
<evidence type="ECO:0000256" key="3">
    <source>
        <dbReference type="ARBA" id="ARBA00022643"/>
    </source>
</evidence>
<accession>A0ABU6HDT4</accession>
<keyword evidence="5" id="KW-0560">Oxidoreductase</keyword>
<dbReference type="Pfam" id="PF03358">
    <property type="entry name" value="FMN_red"/>
    <property type="match status" value="1"/>
</dbReference>
<keyword evidence="3" id="KW-0288">FMN</keyword>
<keyword evidence="2" id="KW-0285">Flavoprotein</keyword>